<comment type="catalytic activity">
    <reaction evidence="1">
        <text>Hydrolysis of proteins in presence of ATP.</text>
        <dbReference type="EC" id="3.4.21.53"/>
    </reaction>
</comment>
<feature type="transmembrane region" description="Helical" evidence="2">
    <location>
        <begin position="7"/>
        <end position="29"/>
    </location>
</feature>
<evidence type="ECO:0000256" key="1">
    <source>
        <dbReference type="PROSITE-ProRule" id="PRU01122"/>
    </source>
</evidence>
<keyword evidence="2" id="KW-0812">Transmembrane</keyword>
<dbReference type="PROSITE" id="PS51786">
    <property type="entry name" value="LON_PROTEOLYTIC"/>
    <property type="match status" value="1"/>
</dbReference>
<comment type="caution">
    <text evidence="4">The sequence shown here is derived from an EMBL/GenBank/DDBJ whole genome shotgun (WGS) entry which is preliminary data.</text>
</comment>
<accession>C8NGS7</accession>
<dbReference type="EMBL" id="ACKZ01000020">
    <property type="protein sequence ID" value="EEW36904.1"/>
    <property type="molecule type" value="Genomic_DNA"/>
</dbReference>
<dbReference type="GO" id="GO:0004176">
    <property type="term" value="F:ATP-dependent peptidase activity"/>
    <property type="evidence" value="ECO:0007669"/>
    <property type="project" value="UniProtKB-UniRule"/>
</dbReference>
<dbReference type="Pfam" id="PF05362">
    <property type="entry name" value="Lon_C"/>
    <property type="match status" value="1"/>
</dbReference>
<evidence type="ECO:0000313" key="4">
    <source>
        <dbReference type="EMBL" id="EEW36904.1"/>
    </source>
</evidence>
<evidence type="ECO:0000256" key="2">
    <source>
        <dbReference type="SAM" id="Phobius"/>
    </source>
</evidence>
<keyword evidence="5" id="KW-1185">Reference proteome</keyword>
<evidence type="ECO:0000313" key="5">
    <source>
        <dbReference type="Proteomes" id="UP000005926"/>
    </source>
</evidence>
<gene>
    <name evidence="4" type="ORF">HMPREF0444_1122</name>
</gene>
<dbReference type="SMART" id="SM00228">
    <property type="entry name" value="PDZ"/>
    <property type="match status" value="1"/>
</dbReference>
<reference evidence="4 5" key="1">
    <citation type="submission" date="2009-08" db="EMBL/GenBank/DDBJ databases">
        <authorList>
            <person name="Muzny D."/>
            <person name="Qin X."/>
            <person name="Deng J."/>
            <person name="Jiang H."/>
            <person name="Liu Y."/>
            <person name="Qu J."/>
            <person name="Song X.-Z."/>
            <person name="Zhang L."/>
            <person name="Thornton R."/>
            <person name="Coyle M."/>
            <person name="Francisco L."/>
            <person name="Jackson L."/>
            <person name="Javaid M."/>
            <person name="Korchina V."/>
            <person name="Kovar C."/>
            <person name="Mata R."/>
            <person name="Mathew T."/>
            <person name="Ngo R."/>
            <person name="Nguyen L."/>
            <person name="Nguyen N."/>
            <person name="Okwuonu G."/>
            <person name="Ongeri F."/>
            <person name="Pham C."/>
            <person name="Simmons D."/>
            <person name="Wilczek-Boney K."/>
            <person name="Hale W."/>
            <person name="Jakkamsetti A."/>
            <person name="Pham P."/>
            <person name="Ruth R."/>
            <person name="San Lucas F."/>
            <person name="Warren J."/>
            <person name="Zhang J."/>
            <person name="Zhao Z."/>
            <person name="Zhou C."/>
            <person name="Zhu D."/>
            <person name="Lee S."/>
            <person name="Bess C."/>
            <person name="Blankenburg K."/>
            <person name="Forbes L."/>
            <person name="Fu Q."/>
            <person name="Gubbala S."/>
            <person name="Hirani K."/>
            <person name="Jayaseelan J.C."/>
            <person name="Lara F."/>
            <person name="Munidasa M."/>
            <person name="Palculict T."/>
            <person name="Patil S."/>
            <person name="Pu L.-L."/>
            <person name="Saada N."/>
            <person name="Tang L."/>
            <person name="Weissenberger G."/>
            <person name="Zhu Y."/>
            <person name="Hemphill L."/>
            <person name="Shang Y."/>
            <person name="Youmans B."/>
            <person name="Ayvaz T."/>
            <person name="Ross M."/>
            <person name="Santibanez J."/>
            <person name="Aqrawi P."/>
            <person name="Gross S."/>
            <person name="Joshi V."/>
            <person name="Fowler G."/>
            <person name="Nazareth L."/>
            <person name="Reid J."/>
            <person name="Worley K."/>
            <person name="Petrosino J."/>
            <person name="Highlander S."/>
            <person name="Gibbs R."/>
        </authorList>
    </citation>
    <scope>NUCLEOTIDE SEQUENCE [LARGE SCALE GENOMIC DNA]</scope>
    <source>
        <strain evidence="4 5">ATCC 49175</strain>
    </source>
</reference>
<dbReference type="RefSeq" id="WP_005607297.1">
    <property type="nucleotide sequence ID" value="NZ_CP102283.1"/>
</dbReference>
<dbReference type="AlphaFoldDB" id="C8NGS7"/>
<dbReference type="GO" id="GO:0005524">
    <property type="term" value="F:ATP binding"/>
    <property type="evidence" value="ECO:0007669"/>
    <property type="project" value="InterPro"/>
</dbReference>
<dbReference type="EC" id="3.4.21.53" evidence="1"/>
<protein>
    <recommendedName>
        <fullName evidence="1">endopeptidase La</fullName>
        <ecNumber evidence="1">3.4.21.53</ecNumber>
    </recommendedName>
</protein>
<dbReference type="InterPro" id="IPR001478">
    <property type="entry name" value="PDZ"/>
</dbReference>
<comment type="similarity">
    <text evidence="1">Belongs to the peptidase S16 family.</text>
</comment>
<dbReference type="GeneID" id="78411877"/>
<keyword evidence="2" id="KW-1133">Transmembrane helix</keyword>
<keyword evidence="1" id="KW-0720">Serine protease</keyword>
<dbReference type="InterPro" id="IPR027065">
    <property type="entry name" value="Lon_Prtase"/>
</dbReference>
<keyword evidence="1" id="KW-0645">Protease</keyword>
<dbReference type="InterPro" id="IPR036034">
    <property type="entry name" value="PDZ_sf"/>
</dbReference>
<organism evidence="4 5">
    <name type="scientific">Granulicatella adiacens ATCC 49175</name>
    <dbReference type="NCBI Taxonomy" id="638301"/>
    <lineage>
        <taxon>Bacteria</taxon>
        <taxon>Bacillati</taxon>
        <taxon>Bacillota</taxon>
        <taxon>Bacilli</taxon>
        <taxon>Lactobacillales</taxon>
        <taxon>Carnobacteriaceae</taxon>
        <taxon>Granulicatella</taxon>
    </lineage>
</organism>
<name>C8NGS7_9LACT</name>
<sequence length="347" mass="38953">MSKSKKFFYIILTVILLAIISFIPIPYVIESPGTAEDVSQFLTVNGTKDEEEGTLRVLTVYVEQATVLTSLKQFFKHHEILPEEKVFGNYTPEEYNQLQEFSMRNARSKAVRVAFETAGKSVESKVNGIFVTRVDQNSNFRDKLKVGDIIETIDGKRLENTDESLEELQDYLSSLKPGHYLSLMVKRDGKPQLIREQLKMNSRTGRIRLGFDGEIDEDVTSDPSIEFDPHGVSGPSGGLMFTLEIYNQITNSHLKKGHNIAGTGTIELDGRVGRIGGIDKKLVAAIEAGATVFLAPDDEITDEMRERYPDIKTNYEEVKEAAEKLGTDIKIYPVKTLQEAIEILKNL</sequence>
<dbReference type="MEROPS" id="S16.012"/>
<dbReference type="SUPFAM" id="SSF54211">
    <property type="entry name" value="Ribosomal protein S5 domain 2-like"/>
    <property type="match status" value="1"/>
</dbReference>
<dbReference type="eggNOG" id="COG3480">
    <property type="taxonomic scope" value="Bacteria"/>
</dbReference>
<feature type="domain" description="Lon proteolytic" evidence="3">
    <location>
        <begin position="234"/>
        <end position="347"/>
    </location>
</feature>
<dbReference type="Pfam" id="PF13180">
    <property type="entry name" value="PDZ_2"/>
    <property type="match status" value="1"/>
</dbReference>
<dbReference type="GO" id="GO:0030163">
    <property type="term" value="P:protein catabolic process"/>
    <property type="evidence" value="ECO:0007669"/>
    <property type="project" value="InterPro"/>
</dbReference>
<dbReference type="Gene3D" id="2.30.42.10">
    <property type="match status" value="1"/>
</dbReference>
<dbReference type="Proteomes" id="UP000005926">
    <property type="component" value="Unassembled WGS sequence"/>
</dbReference>
<dbReference type="STRING" id="638301.HMPREF0444_1122"/>
<dbReference type="InterPro" id="IPR020568">
    <property type="entry name" value="Ribosomal_Su5_D2-typ_SF"/>
</dbReference>
<dbReference type="PANTHER" id="PTHR10046">
    <property type="entry name" value="ATP DEPENDENT LON PROTEASE FAMILY MEMBER"/>
    <property type="match status" value="1"/>
</dbReference>
<keyword evidence="1" id="KW-0378">Hydrolase</keyword>
<feature type="active site" evidence="1">
    <location>
        <position position="236"/>
    </location>
</feature>
<dbReference type="InterPro" id="IPR008269">
    <property type="entry name" value="Lon_proteolytic"/>
</dbReference>
<feature type="active site" evidence="1">
    <location>
        <position position="281"/>
    </location>
</feature>
<evidence type="ECO:0000259" key="3">
    <source>
        <dbReference type="PROSITE" id="PS51786"/>
    </source>
</evidence>
<dbReference type="Gene3D" id="3.30.230.10">
    <property type="match status" value="1"/>
</dbReference>
<dbReference type="GO" id="GO:0006508">
    <property type="term" value="P:proteolysis"/>
    <property type="evidence" value="ECO:0007669"/>
    <property type="project" value="UniProtKB-KW"/>
</dbReference>
<proteinExistence type="inferred from homology"/>
<dbReference type="NCBIfam" id="NF041438">
    <property type="entry name" value="SepM_fam_S16"/>
    <property type="match status" value="1"/>
</dbReference>
<keyword evidence="2" id="KW-0472">Membrane</keyword>
<dbReference type="SUPFAM" id="SSF50156">
    <property type="entry name" value="PDZ domain-like"/>
    <property type="match status" value="1"/>
</dbReference>
<dbReference type="InterPro" id="IPR014721">
    <property type="entry name" value="Ribsml_uS5_D2-typ_fold_subgr"/>
</dbReference>
<dbReference type="GO" id="GO:0004252">
    <property type="term" value="F:serine-type endopeptidase activity"/>
    <property type="evidence" value="ECO:0007669"/>
    <property type="project" value="UniProtKB-UniRule"/>
</dbReference>
<dbReference type="HOGENOM" id="CLU_042037_2_0_9"/>